<dbReference type="Pfam" id="PF06445">
    <property type="entry name" value="GyrI-like"/>
    <property type="match status" value="1"/>
</dbReference>
<evidence type="ECO:0000259" key="4">
    <source>
        <dbReference type="PROSITE" id="PS01124"/>
    </source>
</evidence>
<evidence type="ECO:0000256" key="1">
    <source>
        <dbReference type="ARBA" id="ARBA00023015"/>
    </source>
</evidence>
<evidence type="ECO:0000313" key="5">
    <source>
        <dbReference type="EMBL" id="KKB36722.1"/>
    </source>
</evidence>
<dbReference type="STRING" id="1221996.QY95_02990"/>
<dbReference type="GO" id="GO:0043565">
    <property type="term" value="F:sequence-specific DNA binding"/>
    <property type="evidence" value="ECO:0007669"/>
    <property type="project" value="InterPro"/>
</dbReference>
<evidence type="ECO:0000256" key="3">
    <source>
        <dbReference type="ARBA" id="ARBA00023163"/>
    </source>
</evidence>
<dbReference type="PRINTS" id="PR00032">
    <property type="entry name" value="HTHARAC"/>
</dbReference>
<dbReference type="PROSITE" id="PS01124">
    <property type="entry name" value="HTH_ARAC_FAMILY_2"/>
    <property type="match status" value="1"/>
</dbReference>
<dbReference type="InterPro" id="IPR029442">
    <property type="entry name" value="GyrI-like"/>
</dbReference>
<organism evidence="5 6">
    <name type="scientific">Bacillus thermotolerans</name>
    <name type="common">Quasibacillus thermotolerans</name>
    <dbReference type="NCBI Taxonomy" id="1221996"/>
    <lineage>
        <taxon>Bacteria</taxon>
        <taxon>Bacillati</taxon>
        <taxon>Bacillota</taxon>
        <taxon>Bacilli</taxon>
        <taxon>Bacillales</taxon>
        <taxon>Bacillaceae</taxon>
        <taxon>Bacillus</taxon>
    </lineage>
</organism>
<dbReference type="SMART" id="SM00342">
    <property type="entry name" value="HTH_ARAC"/>
    <property type="match status" value="1"/>
</dbReference>
<dbReference type="PROSITE" id="PS00041">
    <property type="entry name" value="HTH_ARAC_FAMILY_1"/>
    <property type="match status" value="1"/>
</dbReference>
<dbReference type="InterPro" id="IPR009057">
    <property type="entry name" value="Homeodomain-like_sf"/>
</dbReference>
<keyword evidence="2" id="KW-0238">DNA-binding</keyword>
<dbReference type="InterPro" id="IPR018062">
    <property type="entry name" value="HTH_AraC-typ_CS"/>
</dbReference>
<keyword evidence="1" id="KW-0805">Transcription regulation</keyword>
<dbReference type="InterPro" id="IPR011256">
    <property type="entry name" value="Reg_factor_effector_dom_sf"/>
</dbReference>
<dbReference type="Gene3D" id="3.20.80.10">
    <property type="entry name" value="Regulatory factor, effector binding domain"/>
    <property type="match status" value="1"/>
</dbReference>
<dbReference type="SUPFAM" id="SSF46689">
    <property type="entry name" value="Homeodomain-like"/>
    <property type="match status" value="2"/>
</dbReference>
<dbReference type="InterPro" id="IPR018060">
    <property type="entry name" value="HTH_AraC"/>
</dbReference>
<comment type="caution">
    <text evidence="5">The sequence shown here is derived from an EMBL/GenBank/DDBJ whole genome shotgun (WGS) entry which is preliminary data.</text>
</comment>
<dbReference type="AlphaFoldDB" id="A0A0F5HKU2"/>
<dbReference type="InterPro" id="IPR020449">
    <property type="entry name" value="Tscrpt_reg_AraC-type_HTH"/>
</dbReference>
<dbReference type="RefSeq" id="WP_039236109.1">
    <property type="nucleotide sequence ID" value="NZ_JWIR02000059.1"/>
</dbReference>
<keyword evidence="6" id="KW-1185">Reference proteome</keyword>
<feature type="domain" description="HTH araC/xylS-type" evidence="4">
    <location>
        <begin position="8"/>
        <end position="106"/>
    </location>
</feature>
<evidence type="ECO:0000313" key="6">
    <source>
        <dbReference type="Proteomes" id="UP000031563"/>
    </source>
</evidence>
<accession>A0A0F5HKU2</accession>
<proteinExistence type="predicted"/>
<protein>
    <submittedName>
        <fullName evidence="5">Transcriptional regulator, AraC family</fullName>
    </submittedName>
</protein>
<evidence type="ECO:0000256" key="2">
    <source>
        <dbReference type="ARBA" id="ARBA00023125"/>
    </source>
</evidence>
<dbReference type="InterPro" id="IPR050959">
    <property type="entry name" value="MarA-like"/>
</dbReference>
<dbReference type="OrthoDB" id="9801123at2"/>
<dbReference type="GO" id="GO:0003700">
    <property type="term" value="F:DNA-binding transcription factor activity"/>
    <property type="evidence" value="ECO:0007669"/>
    <property type="project" value="InterPro"/>
</dbReference>
<dbReference type="Proteomes" id="UP000031563">
    <property type="component" value="Unassembled WGS sequence"/>
</dbReference>
<dbReference type="PANTHER" id="PTHR47504">
    <property type="entry name" value="RIGHT ORIGIN-BINDING PROTEIN"/>
    <property type="match status" value="1"/>
</dbReference>
<keyword evidence="3" id="KW-0804">Transcription</keyword>
<reference evidence="5" key="1">
    <citation type="submission" date="2015-02" db="EMBL/GenBank/DDBJ databases">
        <title>Genome Assembly of Bacillaceae bacterium MTCC 8252.</title>
        <authorList>
            <person name="Verma A."/>
            <person name="Khatri I."/>
            <person name="Mual P."/>
            <person name="Subramanian S."/>
            <person name="Krishnamurthi S."/>
        </authorList>
    </citation>
    <scope>NUCLEOTIDE SEQUENCE [LARGE SCALE GENOMIC DNA]</scope>
    <source>
        <strain evidence="5">MTCC 8252</strain>
    </source>
</reference>
<dbReference type="InterPro" id="IPR010499">
    <property type="entry name" value="AraC_E-bd"/>
</dbReference>
<dbReference type="EMBL" id="JWIR02000059">
    <property type="protein sequence ID" value="KKB36722.1"/>
    <property type="molecule type" value="Genomic_DNA"/>
</dbReference>
<gene>
    <name evidence="5" type="ORF">QY95_02990</name>
</gene>
<dbReference type="SMART" id="SM00871">
    <property type="entry name" value="AraC_E_bind"/>
    <property type="match status" value="1"/>
</dbReference>
<dbReference type="SUPFAM" id="SSF55136">
    <property type="entry name" value="Probable bacterial effector-binding domain"/>
    <property type="match status" value="1"/>
</dbReference>
<dbReference type="Pfam" id="PF12833">
    <property type="entry name" value="HTH_18"/>
    <property type="match status" value="1"/>
</dbReference>
<sequence>MDLLKSMNEAMRYIEDNLTNEIDFVVAARIAHCSEYHFKRMFSSLAGITLSEYIRCRRLSLAAFELTNSNLKIIDMAVKYGYHSPDSFTRAFQHFHGVTPSEARNNGQPLKAFPPMTFQLSIKGGNAMNYRIEQKGEFNIVGIMKRVPIIFEGENPEISAMWKSLTMAKIEQLKQLSNIEPAGMIQASTNFSEGRMEEKGELDQYIGVATTQECPENFSELEVPALTWAIFESTGPFPSTLQETWGRIYSEWFPSSNYQAAEGPEILSIKTQDLTSPAVTSEIWIPVLKRE</sequence>
<dbReference type="Gene3D" id="1.10.10.60">
    <property type="entry name" value="Homeodomain-like"/>
    <property type="match status" value="2"/>
</dbReference>
<dbReference type="PANTHER" id="PTHR47504:SF5">
    <property type="entry name" value="RIGHT ORIGIN-BINDING PROTEIN"/>
    <property type="match status" value="1"/>
</dbReference>
<name>A0A0F5HKU2_BACTR</name>
<accession>A0A0F5HV48</accession>